<organism evidence="8 9">
    <name type="scientific">Rossellomorea vietnamensis</name>
    <dbReference type="NCBI Taxonomy" id="218284"/>
    <lineage>
        <taxon>Bacteria</taxon>
        <taxon>Bacillati</taxon>
        <taxon>Bacillota</taxon>
        <taxon>Bacilli</taxon>
        <taxon>Bacillales</taxon>
        <taxon>Bacillaceae</taxon>
        <taxon>Rossellomorea</taxon>
    </lineage>
</organism>
<feature type="signal peptide" evidence="5">
    <location>
        <begin position="1"/>
        <end position="24"/>
    </location>
</feature>
<dbReference type="PROSITE" id="PS00170">
    <property type="entry name" value="CSA_PPIASE_1"/>
    <property type="match status" value="1"/>
</dbReference>
<keyword evidence="5" id="KW-0732">Signal</keyword>
<dbReference type="GO" id="GO:0006457">
    <property type="term" value="P:protein folding"/>
    <property type="evidence" value="ECO:0007669"/>
    <property type="project" value="InterPro"/>
</dbReference>
<proteinExistence type="inferred from homology"/>
<accession>A0A5D4K8Z6</accession>
<dbReference type="Pfam" id="PF00160">
    <property type="entry name" value="Pro_isomerase"/>
    <property type="match status" value="1"/>
</dbReference>
<evidence type="ECO:0000256" key="3">
    <source>
        <dbReference type="ARBA" id="ARBA00023110"/>
    </source>
</evidence>
<keyword evidence="3 5" id="KW-0697">Rotamase</keyword>
<dbReference type="PANTHER" id="PTHR45625:SF4">
    <property type="entry name" value="PEPTIDYLPROLYL ISOMERASE DOMAIN AND WD REPEAT-CONTAINING PROTEIN 1"/>
    <property type="match status" value="1"/>
</dbReference>
<dbReference type="RefSeq" id="WP_148947989.1">
    <property type="nucleotide sequence ID" value="NZ_JBNILU010000044.1"/>
</dbReference>
<gene>
    <name evidence="8" type="ORF">FZC79_17085</name>
</gene>
<evidence type="ECO:0000256" key="2">
    <source>
        <dbReference type="ARBA" id="ARBA00002388"/>
    </source>
</evidence>
<evidence type="ECO:0000259" key="7">
    <source>
        <dbReference type="PROSITE" id="PS50072"/>
    </source>
</evidence>
<dbReference type="PANTHER" id="PTHR45625">
    <property type="entry name" value="PEPTIDYL-PROLYL CIS-TRANS ISOMERASE-RELATED"/>
    <property type="match status" value="1"/>
</dbReference>
<dbReference type="EMBL" id="VTEH01000015">
    <property type="protein sequence ID" value="TYR73834.1"/>
    <property type="molecule type" value="Genomic_DNA"/>
</dbReference>
<dbReference type="InterPro" id="IPR044666">
    <property type="entry name" value="Cyclophilin_A-like"/>
</dbReference>
<feature type="compositionally biased region" description="Acidic residues" evidence="6">
    <location>
        <begin position="37"/>
        <end position="49"/>
    </location>
</feature>
<protein>
    <recommendedName>
        <fullName evidence="5">Peptidyl-prolyl cis-trans isomerase</fullName>
        <shortName evidence="5">PPIase</shortName>
        <ecNumber evidence="5">5.2.1.8</ecNumber>
    </recommendedName>
</protein>
<feature type="region of interest" description="Disordered" evidence="6">
    <location>
        <begin position="24"/>
        <end position="49"/>
    </location>
</feature>
<evidence type="ECO:0000256" key="6">
    <source>
        <dbReference type="SAM" id="MobiDB-lite"/>
    </source>
</evidence>
<comment type="function">
    <text evidence="2 5">PPIases accelerate the folding of proteins. It catalyzes the cis-trans isomerization of proline imidic peptide bonds in oligopeptides.</text>
</comment>
<dbReference type="SUPFAM" id="SSF50891">
    <property type="entry name" value="Cyclophilin-like"/>
    <property type="match status" value="1"/>
</dbReference>
<evidence type="ECO:0000256" key="4">
    <source>
        <dbReference type="ARBA" id="ARBA00023235"/>
    </source>
</evidence>
<evidence type="ECO:0000256" key="1">
    <source>
        <dbReference type="ARBA" id="ARBA00000971"/>
    </source>
</evidence>
<dbReference type="PROSITE" id="PS50072">
    <property type="entry name" value="CSA_PPIASE_2"/>
    <property type="match status" value="1"/>
</dbReference>
<comment type="caution">
    <text evidence="8">The sequence shown here is derived from an EMBL/GenBank/DDBJ whole genome shotgun (WGS) entry which is preliminary data.</text>
</comment>
<reference evidence="8 9" key="1">
    <citation type="submission" date="2019-08" db="EMBL/GenBank/DDBJ databases">
        <title>Bacillus genomes from the desert of Cuatro Cienegas, Coahuila.</title>
        <authorList>
            <person name="Olmedo-Alvarez G."/>
        </authorList>
    </citation>
    <scope>NUCLEOTIDE SEQUENCE [LARGE SCALE GENOMIC DNA]</scope>
    <source>
        <strain evidence="8 9">CH40_1T</strain>
    </source>
</reference>
<dbReference type="InterPro" id="IPR020892">
    <property type="entry name" value="Cyclophilin-type_PPIase_CS"/>
</dbReference>
<feature type="chain" id="PRO_5023071804" description="Peptidyl-prolyl cis-trans isomerase" evidence="5">
    <location>
        <begin position="25"/>
        <end position="248"/>
    </location>
</feature>
<feature type="compositionally biased region" description="Polar residues" evidence="6">
    <location>
        <begin position="24"/>
        <end position="36"/>
    </location>
</feature>
<comment type="catalytic activity">
    <reaction evidence="1 5">
        <text>[protein]-peptidylproline (omega=180) = [protein]-peptidylproline (omega=0)</text>
        <dbReference type="Rhea" id="RHEA:16237"/>
        <dbReference type="Rhea" id="RHEA-COMP:10747"/>
        <dbReference type="Rhea" id="RHEA-COMP:10748"/>
        <dbReference type="ChEBI" id="CHEBI:83833"/>
        <dbReference type="ChEBI" id="CHEBI:83834"/>
        <dbReference type="EC" id="5.2.1.8"/>
    </reaction>
</comment>
<dbReference type="AlphaFoldDB" id="A0A5D4K8Z6"/>
<dbReference type="InterPro" id="IPR002130">
    <property type="entry name" value="Cyclophilin-type_PPIase_dom"/>
</dbReference>
<dbReference type="PROSITE" id="PS51257">
    <property type="entry name" value="PROKAR_LIPOPROTEIN"/>
    <property type="match status" value="1"/>
</dbReference>
<dbReference type="EC" id="5.2.1.8" evidence="5"/>
<comment type="similarity">
    <text evidence="5">Belongs to the cyclophilin-type PPIase family.</text>
</comment>
<keyword evidence="4 5" id="KW-0413">Isomerase</keyword>
<evidence type="ECO:0000256" key="5">
    <source>
        <dbReference type="RuleBase" id="RU363019"/>
    </source>
</evidence>
<evidence type="ECO:0000313" key="8">
    <source>
        <dbReference type="EMBL" id="TYR73834.1"/>
    </source>
</evidence>
<evidence type="ECO:0000313" key="9">
    <source>
        <dbReference type="Proteomes" id="UP000323317"/>
    </source>
</evidence>
<dbReference type="PRINTS" id="PR00153">
    <property type="entry name" value="CSAPPISMRASE"/>
</dbReference>
<dbReference type="Proteomes" id="UP000323317">
    <property type="component" value="Unassembled WGS sequence"/>
</dbReference>
<feature type="domain" description="PPIase cyclophilin-type" evidence="7">
    <location>
        <begin position="72"/>
        <end position="245"/>
    </location>
</feature>
<dbReference type="GO" id="GO:0003755">
    <property type="term" value="F:peptidyl-prolyl cis-trans isomerase activity"/>
    <property type="evidence" value="ECO:0007669"/>
    <property type="project" value="UniProtKB-UniRule"/>
</dbReference>
<dbReference type="InterPro" id="IPR029000">
    <property type="entry name" value="Cyclophilin-like_dom_sf"/>
</dbReference>
<name>A0A5D4K8Z6_9BACI</name>
<sequence>MKKYLAIAAAAFLLLLSACGTSNEQEENQNTGSSQPEESEQETAEAVDDSDVVYPQLTDEIQENEKAVKMVTTMGDITIKLFPDQAPKAVENFMTHSKEGYYDGVIFHRVITDFMIQGGDPQGTGTGGESVWGEPFEDEFSKELLNIRGALSMANAGPGTNGSQFFIVQNSSVDPSLEQQMVQAGFGKKAIETYMERGGTPHLDNKHTVFGQVIEGMDVVDEIAAVETGANDKPAEDVVIEKIEIVKE</sequence>
<dbReference type="Gene3D" id="2.40.100.10">
    <property type="entry name" value="Cyclophilin-like"/>
    <property type="match status" value="1"/>
</dbReference>